<feature type="domain" description="ATPase RavA-like AAA lid" evidence="2">
    <location>
        <begin position="222"/>
        <end position="293"/>
    </location>
</feature>
<dbReference type="OrthoDB" id="1814213at2"/>
<dbReference type="RefSeq" id="WP_158500617.1">
    <property type="nucleotide sequence ID" value="NZ_CP012357.1"/>
</dbReference>
<keyword evidence="5" id="KW-1185">Reference proteome</keyword>
<dbReference type="InterPro" id="IPR041538">
    <property type="entry name" value="RavA-like_AAA_lid"/>
</dbReference>
<dbReference type="Proteomes" id="UP000067476">
    <property type="component" value="Chromosome"/>
</dbReference>
<dbReference type="AlphaFoldDB" id="A0A0K1W1F2"/>
<dbReference type="KEGG" id="sll:SLITO_v1c03570"/>
<dbReference type="PANTHER" id="PTHR32204:SF0">
    <property type="entry name" value="ATPASE RAVA"/>
    <property type="match status" value="1"/>
</dbReference>
<dbReference type="Pfam" id="PF17868">
    <property type="entry name" value="AAA_lid_8"/>
    <property type="match status" value="1"/>
</dbReference>
<organism evidence="4 5">
    <name type="scientific">Spiroplasma litorale</name>
    <dbReference type="NCBI Taxonomy" id="216942"/>
    <lineage>
        <taxon>Bacteria</taxon>
        <taxon>Bacillati</taxon>
        <taxon>Mycoplasmatota</taxon>
        <taxon>Mollicutes</taxon>
        <taxon>Entomoplasmatales</taxon>
        <taxon>Spiroplasmataceae</taxon>
        <taxon>Spiroplasma</taxon>
    </lineage>
</organism>
<dbReference type="PANTHER" id="PTHR32204">
    <property type="entry name" value="ATPASE RAVA"/>
    <property type="match status" value="1"/>
</dbReference>
<accession>A0A0K1W1F2</accession>
<evidence type="ECO:0000256" key="1">
    <source>
        <dbReference type="SAM" id="Coils"/>
    </source>
</evidence>
<sequence>MEISERIEKLLKEVSYQVYEKETIFKLAMLALLGEESIFLLGKPGIAKSLISRRMKFVISGGTNFEYLMSKFSTPEEIYGPIDLRLLKDGKYVRVVDGYLPSANIGFLDEIWKAGPSIQNTLLTIINEKIFRNGGVDIKVPLKLLISASNELPAEGEGLEALFDRFLIRYVATGLTNKDNFEQLLDGESSLDVEVDPNLQITLEELNAWRKQLKEVRLSRKVLDFIHYFRNKLHRDTNGEAYISDRRWKKISGLIKTSAFYNGRAQADIPDLFIIPYCIWDNVDQEEKYKNIFTSAFLEQFGLEWRTEKNNLLNQLDVINSQIGQIEAQFLRLTPFDNPFKNKLTGTYYLINFTDGGSEHKCCFISAADWNKMRNLPSENFQMDLHFGPNQMKYVGTQKTLVRAYKADQILFVNENKKYQLNNESSMEYNNQIKNLGMQLKEFEAKYKELSFKMLSEYKKYTQMKCIFFNDEYNKRIAEAFDSKLKEDSQQLDNSQINNNSEMSAIS</sequence>
<dbReference type="Pfam" id="PF20030">
    <property type="entry name" value="bpMoxR"/>
    <property type="match status" value="1"/>
</dbReference>
<name>A0A0K1W1F2_9MOLU</name>
<feature type="coiled-coil region" evidence="1">
    <location>
        <begin position="426"/>
        <end position="453"/>
    </location>
</feature>
<evidence type="ECO:0000259" key="2">
    <source>
        <dbReference type="Pfam" id="PF17868"/>
    </source>
</evidence>
<evidence type="ECO:0000259" key="3">
    <source>
        <dbReference type="Pfam" id="PF20030"/>
    </source>
</evidence>
<dbReference type="InterPro" id="IPR050513">
    <property type="entry name" value="RavA_ATPases"/>
</dbReference>
<evidence type="ECO:0000313" key="4">
    <source>
        <dbReference type="EMBL" id="AKX34011.1"/>
    </source>
</evidence>
<protein>
    <submittedName>
        <fullName evidence="4">Two-component regulator system yien regulator component protein</fullName>
    </submittedName>
</protein>
<dbReference type="EMBL" id="CP012357">
    <property type="protein sequence ID" value="AKX34011.1"/>
    <property type="molecule type" value="Genomic_DNA"/>
</dbReference>
<dbReference type="STRING" id="216942.SLITO_v1c03570"/>
<proteinExistence type="predicted"/>
<dbReference type="SUPFAM" id="SSF52540">
    <property type="entry name" value="P-loop containing nucleoside triphosphate hydrolases"/>
    <property type="match status" value="1"/>
</dbReference>
<reference evidence="4 5" key="1">
    <citation type="journal article" date="2015" name="Genome Announc.">
        <title>Complete Genome Sequence of Spiroplasma litorale TN-1T (DSM 21781), a Bacterium Isolated from a Green-Eyed Horsefly (Tabanus nigrovittatus).</title>
        <authorList>
            <person name="Lo W.S."/>
            <person name="Lai Y.C."/>
            <person name="Lien Y.W."/>
            <person name="Wang T.H."/>
            <person name="Kuo C.H."/>
        </authorList>
    </citation>
    <scope>NUCLEOTIDE SEQUENCE [LARGE SCALE GENOMIC DNA]</scope>
    <source>
        <strain evidence="4 5">TN-1</strain>
    </source>
</reference>
<dbReference type="Gene3D" id="3.40.50.300">
    <property type="entry name" value="P-loop containing nucleotide triphosphate hydrolases"/>
    <property type="match status" value="1"/>
</dbReference>
<dbReference type="InterPro" id="IPR027417">
    <property type="entry name" value="P-loop_NTPase"/>
</dbReference>
<dbReference type="InterPro" id="IPR045427">
    <property type="entry name" value="MoxR"/>
</dbReference>
<dbReference type="PATRIC" id="fig|216942.3.peg.360"/>
<evidence type="ECO:0000313" key="5">
    <source>
        <dbReference type="Proteomes" id="UP000067476"/>
    </source>
</evidence>
<keyword evidence="1" id="KW-0175">Coiled coil</keyword>
<gene>
    <name evidence="4" type="ORF">SLITO_v1c03570</name>
</gene>
<feature type="domain" description="MoxR" evidence="3">
    <location>
        <begin position="6"/>
        <end position="194"/>
    </location>
</feature>